<dbReference type="PANTHER" id="PTHR46825">
    <property type="entry name" value="D-ALANYL-D-ALANINE-CARBOXYPEPTIDASE/ENDOPEPTIDASE AMPH"/>
    <property type="match status" value="1"/>
</dbReference>
<evidence type="ECO:0000256" key="2">
    <source>
        <dbReference type="ARBA" id="ARBA00007840"/>
    </source>
</evidence>
<evidence type="ECO:0000259" key="8">
    <source>
        <dbReference type="Pfam" id="PF00144"/>
    </source>
</evidence>
<keyword evidence="4 6" id="KW-0378">Hydrolase</keyword>
<name>A0ABT1P0N8_9GAMM</name>
<evidence type="ECO:0000256" key="1">
    <source>
        <dbReference type="ARBA" id="ARBA00001526"/>
    </source>
</evidence>
<reference evidence="9" key="1">
    <citation type="thesis" date="2020" institute="Technische Universitat Dresden" country="Dresden, Germany">
        <title>The Agarolytic System of Microbulbifer elongatus PORT2, Isolated from Batu Karas, Pangandaran West Java Indonesia.</title>
        <authorList>
            <person name="Anggraeni S.R."/>
        </authorList>
    </citation>
    <scope>NUCLEOTIDE SEQUENCE</scope>
    <source>
        <strain evidence="9">PORT2</strain>
    </source>
</reference>
<dbReference type="InterPro" id="IPR001586">
    <property type="entry name" value="Beta-lactam_class-C_AS"/>
</dbReference>
<feature type="chain" id="PRO_5045759600" description="Beta-lactamase" evidence="7">
    <location>
        <begin position="29"/>
        <end position="406"/>
    </location>
</feature>
<dbReference type="InterPro" id="IPR001466">
    <property type="entry name" value="Beta-lactam-related"/>
</dbReference>
<dbReference type="PROSITE" id="PS00336">
    <property type="entry name" value="BETA_LACTAMASE_C"/>
    <property type="match status" value="1"/>
</dbReference>
<evidence type="ECO:0000313" key="9">
    <source>
        <dbReference type="EMBL" id="MCQ3829097.1"/>
    </source>
</evidence>
<evidence type="ECO:0000256" key="3">
    <source>
        <dbReference type="ARBA" id="ARBA00012865"/>
    </source>
</evidence>
<keyword evidence="10" id="KW-1185">Reference proteome</keyword>
<evidence type="ECO:0000256" key="7">
    <source>
        <dbReference type="SAM" id="SignalP"/>
    </source>
</evidence>
<dbReference type="RefSeq" id="WP_255873961.1">
    <property type="nucleotide sequence ID" value="NZ_JACASI010000015.1"/>
</dbReference>
<dbReference type="PANTHER" id="PTHR46825:SF8">
    <property type="entry name" value="BETA-LACTAMASE-RELATED"/>
    <property type="match status" value="1"/>
</dbReference>
<comment type="similarity">
    <text evidence="2 6">Belongs to the class-C beta-lactamase family.</text>
</comment>
<accession>A0ABT1P0N8</accession>
<comment type="caution">
    <text evidence="9">The sequence shown here is derived from an EMBL/GenBank/DDBJ whole genome shotgun (WGS) entry which is preliminary data.</text>
</comment>
<dbReference type="Gene3D" id="3.40.710.10">
    <property type="entry name" value="DD-peptidase/beta-lactamase superfamily"/>
    <property type="match status" value="1"/>
</dbReference>
<dbReference type="NCBIfam" id="NF033085">
    <property type="entry name" value="bla_class_C"/>
    <property type="match status" value="1"/>
</dbReference>
<evidence type="ECO:0000313" key="10">
    <source>
        <dbReference type="Proteomes" id="UP001205566"/>
    </source>
</evidence>
<feature type="domain" description="Beta-lactamase-related" evidence="8">
    <location>
        <begin position="45"/>
        <end position="390"/>
    </location>
</feature>
<dbReference type="InterPro" id="IPR058136">
    <property type="entry name" value="AmpC"/>
</dbReference>
<gene>
    <name evidence="9" type="ORF">HXX02_06545</name>
</gene>
<keyword evidence="5 6" id="KW-0046">Antibiotic resistance</keyword>
<proteinExistence type="inferred from homology"/>
<dbReference type="SUPFAM" id="SSF56601">
    <property type="entry name" value="beta-lactamase/transpeptidase-like"/>
    <property type="match status" value="1"/>
</dbReference>
<dbReference type="EMBL" id="JACASI010000015">
    <property type="protein sequence ID" value="MCQ3829097.1"/>
    <property type="molecule type" value="Genomic_DNA"/>
</dbReference>
<protein>
    <recommendedName>
        <fullName evidence="3 6">Beta-lactamase</fullName>
        <ecNumber evidence="3 6">3.5.2.6</ecNumber>
    </recommendedName>
</protein>
<organism evidence="9 10">
    <name type="scientific">Microbulbifer elongatus</name>
    <dbReference type="NCBI Taxonomy" id="86173"/>
    <lineage>
        <taxon>Bacteria</taxon>
        <taxon>Pseudomonadati</taxon>
        <taxon>Pseudomonadota</taxon>
        <taxon>Gammaproteobacteria</taxon>
        <taxon>Cellvibrionales</taxon>
        <taxon>Microbulbiferaceae</taxon>
        <taxon>Microbulbifer</taxon>
    </lineage>
</organism>
<feature type="signal peptide" evidence="7">
    <location>
        <begin position="1"/>
        <end position="28"/>
    </location>
</feature>
<evidence type="ECO:0000256" key="5">
    <source>
        <dbReference type="ARBA" id="ARBA00023251"/>
    </source>
</evidence>
<dbReference type="InterPro" id="IPR050491">
    <property type="entry name" value="AmpC-like"/>
</dbReference>
<dbReference type="EC" id="3.5.2.6" evidence="3 6"/>
<dbReference type="Pfam" id="PF00144">
    <property type="entry name" value="Beta-lactamase"/>
    <property type="match status" value="1"/>
</dbReference>
<evidence type="ECO:0000256" key="4">
    <source>
        <dbReference type="ARBA" id="ARBA00022801"/>
    </source>
</evidence>
<dbReference type="Proteomes" id="UP001205566">
    <property type="component" value="Unassembled WGS sequence"/>
</dbReference>
<comment type="catalytic activity">
    <reaction evidence="1 6">
        <text>a beta-lactam + H2O = a substituted beta-amino acid</text>
        <dbReference type="Rhea" id="RHEA:20401"/>
        <dbReference type="ChEBI" id="CHEBI:15377"/>
        <dbReference type="ChEBI" id="CHEBI:35627"/>
        <dbReference type="ChEBI" id="CHEBI:140347"/>
        <dbReference type="EC" id="3.5.2.6"/>
    </reaction>
</comment>
<sequence>MPQPFSLFRAARGLLALAGLLSGTLVQADSGANTGSDRLEAVVVEAVQPLVEKYRIPGMALALTIDGEPHFFTLGETALEDGAPVTEHTLFEVGSISKTFTATLAAYAEVKGALDFHKPVSAYLPPLRGSAMDRVSVLNLATHTAGHFPLQVPEEIADDTQLLAYFRNWQPQYTPGTKRTYSNPGSGLLGLVAARSLNQPFAKVMEEQIFRGLGLSDTYVRVPEKKMHDYAEGHNSQHKPVRVNIGLLGNEAYGVRSTAADLTRFLAAQMELVKVSDDLQKALAKTRTGYFETDYYVQDMVWEQYALPLSQARLLAGNSRDMITRDQPVGAVGPLPPQRDVLINKTGSTGGFSAYVAFIPQQRFGFVLLANKYFPNKERVELLYKILQALLPDVTANSNTSDTSES</sequence>
<keyword evidence="7" id="KW-0732">Signal</keyword>
<dbReference type="InterPro" id="IPR012338">
    <property type="entry name" value="Beta-lactam/transpept-like"/>
</dbReference>
<evidence type="ECO:0000256" key="6">
    <source>
        <dbReference type="RuleBase" id="RU361140"/>
    </source>
</evidence>